<accession>A0ABT0C0B6</accession>
<dbReference type="Proteomes" id="UP001165444">
    <property type="component" value="Unassembled WGS sequence"/>
</dbReference>
<proteinExistence type="predicted"/>
<name>A0ABT0C0B6_9BACT</name>
<protein>
    <submittedName>
        <fullName evidence="1">DUF3843 family protein</fullName>
    </submittedName>
</protein>
<evidence type="ECO:0000313" key="2">
    <source>
        <dbReference type="Proteomes" id="UP001165444"/>
    </source>
</evidence>
<dbReference type="EMBL" id="JAKZMM010000015">
    <property type="protein sequence ID" value="MCJ2380457.1"/>
    <property type="molecule type" value="Genomic_DNA"/>
</dbReference>
<evidence type="ECO:0000313" key="1">
    <source>
        <dbReference type="EMBL" id="MCJ2380457.1"/>
    </source>
</evidence>
<comment type="caution">
    <text evidence="1">The sequence shown here is derived from an EMBL/GenBank/DDBJ whole genome shotgun (WGS) entry which is preliminary data.</text>
</comment>
<dbReference type="InterPro" id="IPR024214">
    <property type="entry name" value="DUF3843"/>
</dbReference>
<dbReference type="RefSeq" id="WP_243324468.1">
    <property type="nucleotide sequence ID" value="NZ_JAKZMM010000015.1"/>
</dbReference>
<organism evidence="1 2">
    <name type="scientific">Parabacteroides faecalis</name>
    <dbReference type="NCBI Taxonomy" id="2924040"/>
    <lineage>
        <taxon>Bacteria</taxon>
        <taxon>Pseudomonadati</taxon>
        <taxon>Bacteroidota</taxon>
        <taxon>Bacteroidia</taxon>
        <taxon>Bacteroidales</taxon>
        <taxon>Tannerellaceae</taxon>
        <taxon>Parabacteroides</taxon>
    </lineage>
</organism>
<keyword evidence="2" id="KW-1185">Reference proteome</keyword>
<reference evidence="1 2" key="1">
    <citation type="submission" date="2022-03" db="EMBL/GenBank/DDBJ databases">
        <title>Parabacteroides sp. nov. isolated from swine feces.</title>
        <authorList>
            <person name="Bak J.E."/>
        </authorList>
    </citation>
    <scope>NUCLEOTIDE SEQUENCE [LARGE SCALE GENOMIC DNA]</scope>
    <source>
        <strain evidence="1 2">AGMB00274</strain>
    </source>
</reference>
<sequence length="419" mass="49487">MKNIKIFSKDWLALHPYVQSTPVDSYYTNIANRIYDILVATELINSFEGDEAKQISIRMAAYFEDVISQTNIWRTFISGFKERYGRYLPFFTTSDHYYEDEANLEDVRFLLWHFTQQYHGWRKGTFVNPDNPANQAAANMIYKIFCDEWTVAPENIRMQELFSNETRYDEPDKYNNLLYWFHYNSYLLTDTNEELTETTKSYWKEQGIQTNERDVLIIHNLLAHVSRLPFLAYTSPQWLYKIISPEHPDYAIFKEEAENSMAFIDPKEKERRDSVQDDYKKFKEVVPDDVLIYMQSEVELYNFLTEKIGKVFTEGKPTDAPRKFGVYASPEDGIQVLTLDIDCIKDEKNPFYNKERAEKAALGFFIVKHCSTSILIEMTKRGMLADAQTKSLAGPERGKEIIQDNWKFLIEYFHKEEVK</sequence>
<gene>
    <name evidence="1" type="ORF">MUN53_07525</name>
</gene>
<dbReference type="Pfam" id="PF12954">
    <property type="entry name" value="DUF3843"/>
    <property type="match status" value="1"/>
</dbReference>